<reference evidence="4 5" key="1">
    <citation type="submission" date="2020-04" db="EMBL/GenBank/DDBJ databases">
        <title>Draft genome of Leeia sp. IMCC25680.</title>
        <authorList>
            <person name="Song J."/>
            <person name="Cho J.-C."/>
        </authorList>
    </citation>
    <scope>NUCLEOTIDE SEQUENCE [LARGE SCALE GENOMIC DNA]</scope>
    <source>
        <strain evidence="4 5">IMCC25680</strain>
    </source>
</reference>
<sequence length="204" mass="22055">MQTIEQLINARVSVNHFQAGRPLATETIHQLVALATRAPTAFNMQNWRFIAVQSAEAKARLLQVANGQVKVVEASVSFIVCGKLAGYQQLPEALSASVQARIMPAQVAASWADLASTSHRHDPALQRDEAFRSASLACMTLMLAAEGMGLSSCPISGFDADQLRTAFELEPTELPVMIISVGYPASGNWPQKLRKPVEEVLSLV</sequence>
<dbReference type="InterPro" id="IPR000415">
    <property type="entry name" value="Nitroreductase-like"/>
</dbReference>
<feature type="domain" description="Nitroreductase" evidence="3">
    <location>
        <begin position="9"/>
        <end position="183"/>
    </location>
</feature>
<evidence type="ECO:0000313" key="5">
    <source>
        <dbReference type="Proteomes" id="UP000587991"/>
    </source>
</evidence>
<comment type="caution">
    <text evidence="4">The sequence shown here is derived from an EMBL/GenBank/DDBJ whole genome shotgun (WGS) entry which is preliminary data.</text>
</comment>
<accession>A0A847SLJ4</accession>
<dbReference type="RefSeq" id="WP_168878487.1">
    <property type="nucleotide sequence ID" value="NZ_JABAIM010000005.1"/>
</dbReference>
<dbReference type="Gene3D" id="3.40.109.10">
    <property type="entry name" value="NADH Oxidase"/>
    <property type="match status" value="1"/>
</dbReference>
<gene>
    <name evidence="4" type="ORF">HF682_16715</name>
</gene>
<dbReference type="Proteomes" id="UP000587991">
    <property type="component" value="Unassembled WGS sequence"/>
</dbReference>
<name>A0A847SLJ4_9NEIS</name>
<dbReference type="PANTHER" id="PTHR43673">
    <property type="entry name" value="NAD(P)H NITROREDUCTASE YDGI-RELATED"/>
    <property type="match status" value="1"/>
</dbReference>
<dbReference type="SUPFAM" id="SSF55469">
    <property type="entry name" value="FMN-dependent nitroreductase-like"/>
    <property type="match status" value="1"/>
</dbReference>
<dbReference type="InterPro" id="IPR029479">
    <property type="entry name" value="Nitroreductase"/>
</dbReference>
<evidence type="ECO:0000259" key="3">
    <source>
        <dbReference type="Pfam" id="PF00881"/>
    </source>
</evidence>
<dbReference type="EMBL" id="JABAIM010000005">
    <property type="protein sequence ID" value="NLR76812.1"/>
    <property type="molecule type" value="Genomic_DNA"/>
</dbReference>
<keyword evidence="2" id="KW-0560">Oxidoreductase</keyword>
<dbReference type="Pfam" id="PF00881">
    <property type="entry name" value="Nitroreductase"/>
    <property type="match status" value="1"/>
</dbReference>
<evidence type="ECO:0000256" key="2">
    <source>
        <dbReference type="ARBA" id="ARBA00023002"/>
    </source>
</evidence>
<proteinExistence type="inferred from homology"/>
<dbReference type="GO" id="GO:0016491">
    <property type="term" value="F:oxidoreductase activity"/>
    <property type="evidence" value="ECO:0007669"/>
    <property type="project" value="UniProtKB-KW"/>
</dbReference>
<keyword evidence="5" id="KW-1185">Reference proteome</keyword>
<comment type="similarity">
    <text evidence="1">Belongs to the nitroreductase family.</text>
</comment>
<dbReference type="CDD" id="cd02137">
    <property type="entry name" value="MhqN-like"/>
    <property type="match status" value="1"/>
</dbReference>
<dbReference type="AlphaFoldDB" id="A0A847SLJ4"/>
<evidence type="ECO:0000256" key="1">
    <source>
        <dbReference type="ARBA" id="ARBA00007118"/>
    </source>
</evidence>
<organism evidence="4 5">
    <name type="scientific">Leeia aquatica</name>
    <dbReference type="NCBI Taxonomy" id="2725557"/>
    <lineage>
        <taxon>Bacteria</taxon>
        <taxon>Pseudomonadati</taxon>
        <taxon>Pseudomonadota</taxon>
        <taxon>Betaproteobacteria</taxon>
        <taxon>Neisseriales</taxon>
        <taxon>Leeiaceae</taxon>
        <taxon>Leeia</taxon>
    </lineage>
</organism>
<evidence type="ECO:0000313" key="4">
    <source>
        <dbReference type="EMBL" id="NLR76812.1"/>
    </source>
</evidence>
<protein>
    <submittedName>
        <fullName evidence="4">Nitroreductase family protein</fullName>
    </submittedName>
</protein>